<accession>A0AA40B9P8</accession>
<dbReference type="PANTHER" id="PTHR35910">
    <property type="entry name" value="2EXR DOMAIN-CONTAINING PROTEIN"/>
    <property type="match status" value="1"/>
</dbReference>
<dbReference type="InterPro" id="IPR045518">
    <property type="entry name" value="2EXR"/>
</dbReference>
<dbReference type="Proteomes" id="UP001172102">
    <property type="component" value="Unassembled WGS sequence"/>
</dbReference>
<comment type="caution">
    <text evidence="2">The sequence shown here is derived from an EMBL/GenBank/DDBJ whole genome shotgun (WGS) entry which is preliminary data.</text>
</comment>
<dbReference type="AlphaFoldDB" id="A0AA40B9P8"/>
<proteinExistence type="predicted"/>
<dbReference type="Pfam" id="PF20150">
    <property type="entry name" value="2EXR"/>
    <property type="match status" value="1"/>
</dbReference>
<keyword evidence="3" id="KW-1185">Reference proteome</keyword>
<gene>
    <name evidence="2" type="ORF">B0H67DRAFT_561124</name>
</gene>
<sequence>MATPQRLQTINLTLCAAPSDHVAFSPFPLLPTELRLRIWDFSITKHRLLEIGVAAPDTELGPGGVASGLQLYSTTNALGKVISGRNYAATVQNGLHLHTKLLRVSRESREVALRFYRLHIPCYVRTSRSSPLLEEEPRGQQTTLYLNPEFDFVHLRVHGLVEHTALDFGSFVHDLKAHDPRGVGLVNLALDTNGISFLHESLVGSYARVQAELAVPCRASLVDTLSQLRNVVWMADSHYGRAIMGPLQDFGDAGVRFNHSMPVKPATSAFDLWSRDPRPAAQVGPDLRYVLTAGRDPRQMHVQWTEVLQRWSIVPRHGPITERVLFAHEPPPYEPPIYNVGTADGFLAEEEESWIQGQHHRQFWVRKWAGRLPVESPEELERAARPAIGFWLFPVEALGGLEGDITGSKKIFDMTGYWPELALARLF</sequence>
<evidence type="ECO:0000313" key="3">
    <source>
        <dbReference type="Proteomes" id="UP001172102"/>
    </source>
</evidence>
<organism evidence="2 3">
    <name type="scientific">Lasiosphaeris hirsuta</name>
    <dbReference type="NCBI Taxonomy" id="260670"/>
    <lineage>
        <taxon>Eukaryota</taxon>
        <taxon>Fungi</taxon>
        <taxon>Dikarya</taxon>
        <taxon>Ascomycota</taxon>
        <taxon>Pezizomycotina</taxon>
        <taxon>Sordariomycetes</taxon>
        <taxon>Sordariomycetidae</taxon>
        <taxon>Sordariales</taxon>
        <taxon>Lasiosphaeriaceae</taxon>
        <taxon>Lasiosphaeris</taxon>
    </lineage>
</organism>
<protein>
    <recommendedName>
        <fullName evidence="1">2EXR domain-containing protein</fullName>
    </recommendedName>
</protein>
<evidence type="ECO:0000259" key="1">
    <source>
        <dbReference type="Pfam" id="PF20150"/>
    </source>
</evidence>
<name>A0AA40B9P8_9PEZI</name>
<dbReference type="EMBL" id="JAUKUA010000001">
    <property type="protein sequence ID" value="KAK0730230.1"/>
    <property type="molecule type" value="Genomic_DNA"/>
</dbReference>
<reference evidence="2" key="1">
    <citation type="submission" date="2023-06" db="EMBL/GenBank/DDBJ databases">
        <title>Genome-scale phylogeny and comparative genomics of the fungal order Sordariales.</title>
        <authorList>
            <consortium name="Lawrence Berkeley National Laboratory"/>
            <person name="Hensen N."/>
            <person name="Bonometti L."/>
            <person name="Westerberg I."/>
            <person name="Brannstrom I.O."/>
            <person name="Guillou S."/>
            <person name="Cros-Aarteil S."/>
            <person name="Calhoun S."/>
            <person name="Haridas S."/>
            <person name="Kuo A."/>
            <person name="Mondo S."/>
            <person name="Pangilinan J."/>
            <person name="Riley R."/>
            <person name="Labutti K."/>
            <person name="Andreopoulos B."/>
            <person name="Lipzen A."/>
            <person name="Chen C."/>
            <person name="Yanf M."/>
            <person name="Daum C."/>
            <person name="Ng V."/>
            <person name="Clum A."/>
            <person name="Steindorff A."/>
            <person name="Ohm R."/>
            <person name="Martin F."/>
            <person name="Silar P."/>
            <person name="Natvig D."/>
            <person name="Lalanne C."/>
            <person name="Gautier V."/>
            <person name="Ament-Velasquez S.L."/>
            <person name="Kruys A."/>
            <person name="Hutchinson M.I."/>
            <person name="Powell A.J."/>
            <person name="Barry K."/>
            <person name="Miller A.N."/>
            <person name="Grigoriev I.V."/>
            <person name="Debuchy R."/>
            <person name="Gladieux P."/>
            <person name="Thoren M.H."/>
            <person name="Johannesson H."/>
        </authorList>
    </citation>
    <scope>NUCLEOTIDE SEQUENCE</scope>
    <source>
        <strain evidence="2">SMH4607-1</strain>
    </source>
</reference>
<feature type="domain" description="2EXR" evidence="1">
    <location>
        <begin position="24"/>
        <end position="152"/>
    </location>
</feature>
<evidence type="ECO:0000313" key="2">
    <source>
        <dbReference type="EMBL" id="KAK0730230.1"/>
    </source>
</evidence>
<dbReference type="PANTHER" id="PTHR35910:SF6">
    <property type="entry name" value="2EXR DOMAIN-CONTAINING PROTEIN"/>
    <property type="match status" value="1"/>
</dbReference>